<gene>
    <name evidence="2" type="ORF">B0T10DRAFT_493782</name>
</gene>
<keyword evidence="2" id="KW-0808">Transferase</keyword>
<dbReference type="AlphaFoldDB" id="A0A9P8W107"/>
<reference evidence="2 3" key="1">
    <citation type="journal article" date="2021" name="Nat. Commun.">
        <title>Genetic determinants of endophytism in the Arabidopsis root mycobiome.</title>
        <authorList>
            <person name="Mesny F."/>
            <person name="Miyauchi S."/>
            <person name="Thiergart T."/>
            <person name="Pickel B."/>
            <person name="Atanasova L."/>
            <person name="Karlsson M."/>
            <person name="Huettel B."/>
            <person name="Barry K.W."/>
            <person name="Haridas S."/>
            <person name="Chen C."/>
            <person name="Bauer D."/>
            <person name="Andreopoulos W."/>
            <person name="Pangilinan J."/>
            <person name="LaButti K."/>
            <person name="Riley R."/>
            <person name="Lipzen A."/>
            <person name="Clum A."/>
            <person name="Drula E."/>
            <person name="Henrissat B."/>
            <person name="Kohler A."/>
            <person name="Grigoriev I.V."/>
            <person name="Martin F.M."/>
            <person name="Hacquard S."/>
        </authorList>
    </citation>
    <scope>NUCLEOTIDE SEQUENCE [LARGE SCALE GENOMIC DNA]</scope>
    <source>
        <strain evidence="2 3">MPI-CAGE-CH-0241</strain>
    </source>
</reference>
<dbReference type="Gene3D" id="3.40.50.150">
    <property type="entry name" value="Vaccinia Virus protein VP39"/>
    <property type="match status" value="1"/>
</dbReference>
<evidence type="ECO:0000313" key="3">
    <source>
        <dbReference type="Proteomes" id="UP000777438"/>
    </source>
</evidence>
<dbReference type="OrthoDB" id="10027013at2759"/>
<dbReference type="Proteomes" id="UP000777438">
    <property type="component" value="Unassembled WGS sequence"/>
</dbReference>
<accession>A0A9P8W107</accession>
<dbReference type="Pfam" id="PF08241">
    <property type="entry name" value="Methyltransf_11"/>
    <property type="match status" value="1"/>
</dbReference>
<organism evidence="2 3">
    <name type="scientific">Thelonectria olida</name>
    <dbReference type="NCBI Taxonomy" id="1576542"/>
    <lineage>
        <taxon>Eukaryota</taxon>
        <taxon>Fungi</taxon>
        <taxon>Dikarya</taxon>
        <taxon>Ascomycota</taxon>
        <taxon>Pezizomycotina</taxon>
        <taxon>Sordariomycetes</taxon>
        <taxon>Hypocreomycetidae</taxon>
        <taxon>Hypocreales</taxon>
        <taxon>Nectriaceae</taxon>
        <taxon>Thelonectria</taxon>
    </lineage>
</organism>
<sequence>MSAPPAPGSGFADKIFTTFTNDQGANYAEIRPKYHPNLYKTVVDRHTSTGGQLGTVLDVGCGPGTAARALAPQFAHAIGLDPSEGMMANARVLGGTSSSSEPIRFEVSSAEELGSNLSPPVQDSSVDLITAATAAHWFDMERFWPSAARVLKPGGTVAIWSTGSVHVHASVPNGVAIQAAIDDIEERYLVPFYEKGNLLTRSLYEGLPLPWTVEPPMADFDEASFFRKEWDYDSSEDFFASGEMSMDLDMMERLLGTSSPVARWRAAHPEDVGTERDVIRLIRAETARLMHEAGVEKGKEVVKGSLKGVLLIVKKKA</sequence>
<keyword evidence="2" id="KW-0489">Methyltransferase</keyword>
<evidence type="ECO:0000313" key="2">
    <source>
        <dbReference type="EMBL" id="KAH6884227.1"/>
    </source>
</evidence>
<proteinExistence type="predicted"/>
<dbReference type="GO" id="GO:0008757">
    <property type="term" value="F:S-adenosylmethionine-dependent methyltransferase activity"/>
    <property type="evidence" value="ECO:0007669"/>
    <property type="project" value="InterPro"/>
</dbReference>
<dbReference type="GO" id="GO:0032259">
    <property type="term" value="P:methylation"/>
    <property type="evidence" value="ECO:0007669"/>
    <property type="project" value="UniProtKB-KW"/>
</dbReference>
<evidence type="ECO:0000259" key="1">
    <source>
        <dbReference type="Pfam" id="PF08241"/>
    </source>
</evidence>
<dbReference type="SUPFAM" id="SSF53335">
    <property type="entry name" value="S-adenosyl-L-methionine-dependent methyltransferases"/>
    <property type="match status" value="1"/>
</dbReference>
<name>A0A9P8W107_9HYPO</name>
<dbReference type="EMBL" id="JAGPYM010000021">
    <property type="protein sequence ID" value="KAH6884227.1"/>
    <property type="molecule type" value="Genomic_DNA"/>
</dbReference>
<dbReference type="CDD" id="cd02440">
    <property type="entry name" value="AdoMet_MTases"/>
    <property type="match status" value="1"/>
</dbReference>
<keyword evidence="3" id="KW-1185">Reference proteome</keyword>
<dbReference type="InterPro" id="IPR029063">
    <property type="entry name" value="SAM-dependent_MTases_sf"/>
</dbReference>
<dbReference type="PANTHER" id="PTHR44942">
    <property type="entry name" value="METHYLTRANSF_11 DOMAIN-CONTAINING PROTEIN"/>
    <property type="match status" value="1"/>
</dbReference>
<dbReference type="InterPro" id="IPR051052">
    <property type="entry name" value="Diverse_substrate_MTase"/>
</dbReference>
<dbReference type="PANTHER" id="PTHR44942:SF10">
    <property type="entry name" value="METHYLTRANSFERASE TYPE 11 DOMAIN-CONTAINING PROTEIN"/>
    <property type="match status" value="1"/>
</dbReference>
<protein>
    <submittedName>
        <fullName evidence="2">Methyltransferase</fullName>
    </submittedName>
</protein>
<comment type="caution">
    <text evidence="2">The sequence shown here is derived from an EMBL/GenBank/DDBJ whole genome shotgun (WGS) entry which is preliminary data.</text>
</comment>
<feature type="domain" description="Methyltransferase type 11" evidence="1">
    <location>
        <begin position="57"/>
        <end position="159"/>
    </location>
</feature>
<dbReference type="InterPro" id="IPR013216">
    <property type="entry name" value="Methyltransf_11"/>
</dbReference>